<dbReference type="Proteomes" id="UP001281147">
    <property type="component" value="Unassembled WGS sequence"/>
</dbReference>
<evidence type="ECO:0000313" key="2">
    <source>
        <dbReference type="Proteomes" id="UP001281147"/>
    </source>
</evidence>
<protein>
    <submittedName>
        <fullName evidence="1">Uncharacterized protein</fullName>
    </submittedName>
</protein>
<sequence length="410" mass="47058">MAEAFVELGAEGINYFTEKHYDRVYDRLTGAQKRERAQQQQQQQQGNNQQQEKNDQQQGNDQQQHSHNQYRNEAPSAVSGRSRRTQKNRLPEPEGDYQSYHKENYRDRRRDSQRSASLDRESEQSEQVIRAYENDRRDPPRPVESVLTQKDLSKLRRDSRMSHANGYANTSLQPPGYNGRRPQGSQTAPRGKYYDDDDSDYDERYGRRYKSTGRGYDDGYDDDRGYDREIVETERYRGPPRQSYGTRGETSRGNEPYGAGAVTQYRRSAQDVSDMKSRQSRSRGGRDRDRDRDSSSSSSGSRSRSRSRSAEGIRGKIEENFDTSMRGLGVGIAGAVVGGFAAKEFAGNKKHQNRDMILGALVGGLGANAAETKWRDWQDNKEKDSRREEGRTEQRYDGRGEYGRSRSAMR</sequence>
<gene>
    <name evidence="1" type="ORF">LTR37_000284</name>
</gene>
<keyword evidence="2" id="KW-1185">Reference proteome</keyword>
<organism evidence="1 2">
    <name type="scientific">Vermiconidia calcicola</name>
    <dbReference type="NCBI Taxonomy" id="1690605"/>
    <lineage>
        <taxon>Eukaryota</taxon>
        <taxon>Fungi</taxon>
        <taxon>Dikarya</taxon>
        <taxon>Ascomycota</taxon>
        <taxon>Pezizomycotina</taxon>
        <taxon>Dothideomycetes</taxon>
        <taxon>Dothideomycetidae</taxon>
        <taxon>Mycosphaerellales</taxon>
        <taxon>Extremaceae</taxon>
        <taxon>Vermiconidia</taxon>
    </lineage>
</organism>
<reference evidence="1" key="1">
    <citation type="submission" date="2023-07" db="EMBL/GenBank/DDBJ databases">
        <title>Black Yeasts Isolated from many extreme environments.</title>
        <authorList>
            <person name="Coleine C."/>
            <person name="Stajich J.E."/>
            <person name="Selbmann L."/>
        </authorList>
    </citation>
    <scope>NUCLEOTIDE SEQUENCE</scope>
    <source>
        <strain evidence="1">CCFEE 5714</strain>
    </source>
</reference>
<accession>A0ACC3NZY7</accession>
<comment type="caution">
    <text evidence="1">The sequence shown here is derived from an EMBL/GenBank/DDBJ whole genome shotgun (WGS) entry which is preliminary data.</text>
</comment>
<proteinExistence type="predicted"/>
<dbReference type="EMBL" id="JAUTXU010000001">
    <property type="protein sequence ID" value="KAK3726136.1"/>
    <property type="molecule type" value="Genomic_DNA"/>
</dbReference>
<name>A0ACC3NZY7_9PEZI</name>
<evidence type="ECO:0000313" key="1">
    <source>
        <dbReference type="EMBL" id="KAK3726136.1"/>
    </source>
</evidence>